<dbReference type="EC" id="5.2.1.8" evidence="10"/>
<dbReference type="InterPro" id="IPR001179">
    <property type="entry name" value="PPIase_FKBP_dom"/>
</dbReference>
<comment type="function">
    <text evidence="8">Also involved in hydrogenase metallocenter assembly, probably by participating in the nickel insertion step. This function in hydrogenase biosynthesis requires chaperone activity and the presence of the metal-binding domain, but not PPIase activity.</text>
</comment>
<sequence>MSQAKSGDRVRLHFVGRLDDGTIFESSEECIDDDCGCTPEDECGHAADDCGCEPEPLEFTIGAGEVFPALEQAIIGMSPGESRNVRLEAADAYGERNDEMVFEVPRSDLPPGMDPEEGEMLELAGDEGEDEDEGFPVWVAAVNADSITLDGNHPLAGNALNFDFKLLEILPGQ</sequence>
<accession>A0ABY5ZK12</accession>
<protein>
    <recommendedName>
        <fullName evidence="10">Peptidyl-prolyl cis-trans isomerase</fullName>
        <ecNumber evidence="10">5.2.1.8</ecNumber>
    </recommendedName>
</protein>
<keyword evidence="13" id="KW-1185">Reference proteome</keyword>
<dbReference type="PANTHER" id="PTHR47861:SF3">
    <property type="entry name" value="FKBP-TYPE PEPTIDYL-PROLYL CIS-TRANS ISOMERASE SLYD"/>
    <property type="match status" value="1"/>
</dbReference>
<evidence type="ECO:0000259" key="11">
    <source>
        <dbReference type="PROSITE" id="PS50059"/>
    </source>
</evidence>
<evidence type="ECO:0000313" key="13">
    <source>
        <dbReference type="Proteomes" id="UP001060414"/>
    </source>
</evidence>
<evidence type="ECO:0000256" key="4">
    <source>
        <dbReference type="ARBA" id="ARBA00022490"/>
    </source>
</evidence>
<feature type="domain" description="PPIase FKBP-type" evidence="11">
    <location>
        <begin position="7"/>
        <end position="111"/>
    </location>
</feature>
<evidence type="ECO:0000256" key="7">
    <source>
        <dbReference type="ARBA" id="ARBA00023235"/>
    </source>
</evidence>
<keyword evidence="6" id="KW-0143">Chaperone</keyword>
<proteinExistence type="inferred from homology"/>
<comment type="similarity">
    <text evidence="3 10">Belongs to the FKBP-type PPIase family.</text>
</comment>
<dbReference type="InterPro" id="IPR046357">
    <property type="entry name" value="PPIase_dom_sf"/>
</dbReference>
<dbReference type="Proteomes" id="UP001060414">
    <property type="component" value="Chromosome"/>
</dbReference>
<dbReference type="PROSITE" id="PS50059">
    <property type="entry name" value="FKBP_PPIASE"/>
    <property type="match status" value="1"/>
</dbReference>
<comment type="subcellular location">
    <subcellularLocation>
        <location evidence="2">Cytoplasm</location>
    </subcellularLocation>
</comment>
<dbReference type="Gene3D" id="3.10.50.40">
    <property type="match status" value="1"/>
</dbReference>
<organism evidence="12 13">
    <name type="scientific">Geoalkalibacter halelectricus</name>
    <dbReference type="NCBI Taxonomy" id="2847045"/>
    <lineage>
        <taxon>Bacteria</taxon>
        <taxon>Pseudomonadati</taxon>
        <taxon>Thermodesulfobacteriota</taxon>
        <taxon>Desulfuromonadia</taxon>
        <taxon>Desulfuromonadales</taxon>
        <taxon>Geoalkalibacteraceae</taxon>
        <taxon>Geoalkalibacter</taxon>
    </lineage>
</organism>
<evidence type="ECO:0000256" key="10">
    <source>
        <dbReference type="RuleBase" id="RU003915"/>
    </source>
</evidence>
<evidence type="ECO:0000256" key="5">
    <source>
        <dbReference type="ARBA" id="ARBA00023110"/>
    </source>
</evidence>
<evidence type="ECO:0000256" key="9">
    <source>
        <dbReference type="PROSITE-ProRule" id="PRU00277"/>
    </source>
</evidence>
<dbReference type="EMBL" id="CP092109">
    <property type="protein sequence ID" value="UWZ78079.1"/>
    <property type="molecule type" value="Genomic_DNA"/>
</dbReference>
<keyword evidence="7 9" id="KW-0413">Isomerase</keyword>
<comment type="catalytic activity">
    <reaction evidence="1 9 10">
        <text>[protein]-peptidylproline (omega=180) = [protein]-peptidylproline (omega=0)</text>
        <dbReference type="Rhea" id="RHEA:16237"/>
        <dbReference type="Rhea" id="RHEA-COMP:10747"/>
        <dbReference type="Rhea" id="RHEA-COMP:10748"/>
        <dbReference type="ChEBI" id="CHEBI:83833"/>
        <dbReference type="ChEBI" id="CHEBI:83834"/>
        <dbReference type="EC" id="5.2.1.8"/>
    </reaction>
</comment>
<dbReference type="SUPFAM" id="SSF54534">
    <property type="entry name" value="FKBP-like"/>
    <property type="match status" value="1"/>
</dbReference>
<evidence type="ECO:0000256" key="6">
    <source>
        <dbReference type="ARBA" id="ARBA00023186"/>
    </source>
</evidence>
<gene>
    <name evidence="12" type="ORF">L9S41_10245</name>
</gene>
<dbReference type="GO" id="GO:0016853">
    <property type="term" value="F:isomerase activity"/>
    <property type="evidence" value="ECO:0007669"/>
    <property type="project" value="UniProtKB-KW"/>
</dbReference>
<dbReference type="PANTHER" id="PTHR47861">
    <property type="entry name" value="FKBP-TYPE PEPTIDYL-PROLYL CIS-TRANS ISOMERASE SLYD"/>
    <property type="match status" value="1"/>
</dbReference>
<keyword evidence="5 9" id="KW-0697">Rotamase</keyword>
<evidence type="ECO:0000256" key="8">
    <source>
        <dbReference type="ARBA" id="ARBA00037071"/>
    </source>
</evidence>
<reference evidence="12" key="1">
    <citation type="journal article" date="2022" name="Environ. Microbiol.">
        <title>Geoalkalibacter halelectricus SAP #1 sp. nov. possessing extracellular electron transfer and mineral#reducing capabilities from a haloalkaline environment.</title>
        <authorList>
            <person name="Yadav S."/>
            <person name="Singh R."/>
            <person name="Sundharam S.S."/>
            <person name="Chaudhary S."/>
            <person name="Krishnamurthi S."/>
            <person name="Patil S.A."/>
        </authorList>
    </citation>
    <scope>NUCLEOTIDE SEQUENCE</scope>
    <source>
        <strain evidence="12">SAP-1</strain>
    </source>
</reference>
<evidence type="ECO:0000313" key="12">
    <source>
        <dbReference type="EMBL" id="UWZ78079.1"/>
    </source>
</evidence>
<dbReference type="RefSeq" id="WP_260746428.1">
    <property type="nucleotide sequence ID" value="NZ_CP092109.1"/>
</dbReference>
<evidence type="ECO:0000256" key="2">
    <source>
        <dbReference type="ARBA" id="ARBA00004496"/>
    </source>
</evidence>
<name>A0ABY5ZK12_9BACT</name>
<dbReference type="Pfam" id="PF00254">
    <property type="entry name" value="FKBP_C"/>
    <property type="match status" value="1"/>
</dbReference>
<evidence type="ECO:0000256" key="3">
    <source>
        <dbReference type="ARBA" id="ARBA00006577"/>
    </source>
</evidence>
<evidence type="ECO:0000256" key="1">
    <source>
        <dbReference type="ARBA" id="ARBA00000971"/>
    </source>
</evidence>
<keyword evidence="4" id="KW-0963">Cytoplasm</keyword>